<evidence type="ECO:0000313" key="21">
    <source>
        <dbReference type="Proteomes" id="UP000732377"/>
    </source>
</evidence>
<evidence type="ECO:0000256" key="15">
    <source>
        <dbReference type="ARBA" id="ARBA00063835"/>
    </source>
</evidence>
<comment type="catalytic activity">
    <reaction evidence="14 17">
        <text>L-aspartate + ATP = 4-phospho-L-aspartate + ADP</text>
        <dbReference type="Rhea" id="RHEA:23776"/>
        <dbReference type="ChEBI" id="CHEBI:29991"/>
        <dbReference type="ChEBI" id="CHEBI:30616"/>
        <dbReference type="ChEBI" id="CHEBI:57535"/>
        <dbReference type="ChEBI" id="CHEBI:456216"/>
        <dbReference type="EC" id="2.7.2.4"/>
    </reaction>
</comment>
<dbReference type="PANTHER" id="PTHR21499">
    <property type="entry name" value="ASPARTATE KINASE"/>
    <property type="match status" value="1"/>
</dbReference>
<dbReference type="SUPFAM" id="SSF55021">
    <property type="entry name" value="ACT-like"/>
    <property type="match status" value="2"/>
</dbReference>
<comment type="caution">
    <text evidence="20">The sequence shown here is derived from an EMBL/GenBank/DDBJ whole genome shotgun (WGS) entry which is preliminary data.</text>
</comment>
<dbReference type="NCBIfam" id="NF005154">
    <property type="entry name" value="PRK06635.1-2"/>
    <property type="match status" value="1"/>
</dbReference>
<dbReference type="GO" id="GO:0004072">
    <property type="term" value="F:aspartate kinase activity"/>
    <property type="evidence" value="ECO:0007669"/>
    <property type="project" value="UniProtKB-EC"/>
</dbReference>
<dbReference type="Pfam" id="PF00696">
    <property type="entry name" value="AA_kinase"/>
    <property type="match status" value="1"/>
</dbReference>
<dbReference type="SUPFAM" id="SSF53633">
    <property type="entry name" value="Carbamate kinase-like"/>
    <property type="match status" value="1"/>
</dbReference>
<evidence type="ECO:0000256" key="16">
    <source>
        <dbReference type="PIRSR" id="PIRSR000726-1"/>
    </source>
</evidence>
<feature type="binding site" evidence="16">
    <location>
        <position position="184"/>
    </location>
    <ligand>
        <name>ATP</name>
        <dbReference type="ChEBI" id="CHEBI:30616"/>
    </ligand>
</feature>
<protein>
    <recommendedName>
        <fullName evidence="17">Aspartokinase</fullName>
        <ecNumber evidence="17">2.7.2.4</ecNumber>
    </recommendedName>
</protein>
<dbReference type="GO" id="GO:0005524">
    <property type="term" value="F:ATP binding"/>
    <property type="evidence" value="ECO:0007669"/>
    <property type="project" value="UniProtKB-KW"/>
</dbReference>
<comment type="pathway">
    <text evidence="4 18">Amino-acid biosynthesis; L-threonine biosynthesis; L-threonine from L-aspartate: step 1/5.</text>
</comment>
<dbReference type="NCBIfam" id="TIGR00656">
    <property type="entry name" value="asp_kin_monofn"/>
    <property type="match status" value="1"/>
</dbReference>
<keyword evidence="11 16" id="KW-0067">ATP-binding</keyword>
<dbReference type="PROSITE" id="PS00324">
    <property type="entry name" value="ASPARTOKINASE"/>
    <property type="match status" value="1"/>
</dbReference>
<dbReference type="Proteomes" id="UP000732377">
    <property type="component" value="Unassembled WGS sequence"/>
</dbReference>
<dbReference type="NCBIfam" id="TIGR00657">
    <property type="entry name" value="asp_kinases"/>
    <property type="match status" value="1"/>
</dbReference>
<keyword evidence="13" id="KW-0457">Lysine biosynthesis</keyword>
<comment type="function">
    <text evidence="1">Catalyzes the phosphorylation of the beta-carboxyl group of aspartic acid with ATP to yield 4-phospho-L-aspartate, which is involved in the branched biosynthetic pathway leading to the biosynthesis of amino acids threonine, isoleucine and methionine.</text>
</comment>
<dbReference type="EMBL" id="PIUK01000001">
    <property type="protein sequence ID" value="MBY6274636.1"/>
    <property type="molecule type" value="Genomic_DNA"/>
</dbReference>
<dbReference type="GO" id="GO:0005829">
    <property type="term" value="C:cytosol"/>
    <property type="evidence" value="ECO:0007669"/>
    <property type="project" value="TreeGrafter"/>
</dbReference>
<evidence type="ECO:0000256" key="1">
    <source>
        <dbReference type="ARBA" id="ARBA00003121"/>
    </source>
</evidence>
<keyword evidence="9 16" id="KW-0547">Nucleotide-binding</keyword>
<evidence type="ECO:0000256" key="3">
    <source>
        <dbReference type="ARBA" id="ARBA00004986"/>
    </source>
</evidence>
<keyword evidence="10 17" id="KW-0418">Kinase</keyword>
<dbReference type="AlphaFoldDB" id="A0A953I087"/>
<comment type="pathway">
    <text evidence="2 18">Amino-acid biosynthesis; L-lysine biosynthesis via DAP pathway; (S)-tetrahydrodipicolinate from L-aspartate: step 1/4.</text>
</comment>
<evidence type="ECO:0000256" key="18">
    <source>
        <dbReference type="RuleBase" id="RU004249"/>
    </source>
</evidence>
<dbReference type="InterPro" id="IPR001048">
    <property type="entry name" value="Asp/Glu/Uridylate_kinase"/>
</dbReference>
<evidence type="ECO:0000256" key="17">
    <source>
        <dbReference type="RuleBase" id="RU003448"/>
    </source>
</evidence>
<dbReference type="InterPro" id="IPR041740">
    <property type="entry name" value="AKii-LysC-BS"/>
</dbReference>
<feature type="binding site" evidence="16">
    <location>
        <begin position="173"/>
        <end position="174"/>
    </location>
    <ligand>
        <name>ATP</name>
        <dbReference type="ChEBI" id="CHEBI:30616"/>
    </ligand>
</feature>
<dbReference type="FunFam" id="3.30.2130.10:FF:000001">
    <property type="entry name" value="Bifunctional aspartokinase/homoserine dehydrogenase"/>
    <property type="match status" value="1"/>
</dbReference>
<evidence type="ECO:0000256" key="7">
    <source>
        <dbReference type="ARBA" id="ARBA00022679"/>
    </source>
</evidence>
<dbReference type="Gene3D" id="3.40.1160.10">
    <property type="entry name" value="Acetylglutamate kinase-like"/>
    <property type="match status" value="1"/>
</dbReference>
<keyword evidence="7 17" id="KW-0808">Transferase</keyword>
<organism evidence="20 21">
    <name type="scientific">Symbiobacterium thermophilum</name>
    <dbReference type="NCBI Taxonomy" id="2734"/>
    <lineage>
        <taxon>Bacteria</taxon>
        <taxon>Bacillati</taxon>
        <taxon>Bacillota</taxon>
        <taxon>Clostridia</taxon>
        <taxon>Eubacteriales</taxon>
        <taxon>Symbiobacteriaceae</taxon>
        <taxon>Symbiobacterium</taxon>
    </lineage>
</organism>
<proteinExistence type="inferred from homology"/>
<comment type="similarity">
    <text evidence="5 17">Belongs to the aspartokinase family.</text>
</comment>
<dbReference type="InterPro" id="IPR001341">
    <property type="entry name" value="Asp_kinase"/>
</dbReference>
<dbReference type="Gene3D" id="3.30.2130.10">
    <property type="entry name" value="VC0802-like"/>
    <property type="match status" value="1"/>
</dbReference>
<evidence type="ECO:0000256" key="6">
    <source>
        <dbReference type="ARBA" id="ARBA00022605"/>
    </source>
</evidence>
<dbReference type="PANTHER" id="PTHR21499:SF3">
    <property type="entry name" value="ASPARTOKINASE"/>
    <property type="match status" value="1"/>
</dbReference>
<dbReference type="CDD" id="cd04913">
    <property type="entry name" value="ACT_AKii-LysC-BS-like_1"/>
    <property type="match status" value="1"/>
</dbReference>
<keyword evidence="6 18" id="KW-0028">Amino-acid biosynthesis</keyword>
<dbReference type="Pfam" id="PF22468">
    <property type="entry name" value="ACT_9"/>
    <property type="match status" value="2"/>
</dbReference>
<dbReference type="GO" id="GO:0009089">
    <property type="term" value="P:lysine biosynthetic process via diaminopimelate"/>
    <property type="evidence" value="ECO:0007669"/>
    <property type="project" value="InterPro"/>
</dbReference>
<evidence type="ECO:0000256" key="13">
    <source>
        <dbReference type="ARBA" id="ARBA00023154"/>
    </source>
</evidence>
<evidence type="ECO:0000256" key="10">
    <source>
        <dbReference type="ARBA" id="ARBA00022777"/>
    </source>
</evidence>
<dbReference type="RefSeq" id="WP_273377392.1">
    <property type="nucleotide sequence ID" value="NZ_PIUK01000001.1"/>
</dbReference>
<dbReference type="InterPro" id="IPR018042">
    <property type="entry name" value="Aspartate_kinase_CS"/>
</dbReference>
<evidence type="ECO:0000256" key="11">
    <source>
        <dbReference type="ARBA" id="ARBA00022840"/>
    </source>
</evidence>
<feature type="binding site" evidence="16">
    <location>
        <position position="179"/>
    </location>
    <ligand>
        <name>ATP</name>
        <dbReference type="ChEBI" id="CHEBI:30616"/>
    </ligand>
</feature>
<evidence type="ECO:0000256" key="2">
    <source>
        <dbReference type="ARBA" id="ARBA00004766"/>
    </source>
</evidence>
<keyword evidence="8" id="KW-0677">Repeat</keyword>
<dbReference type="InterPro" id="IPR045865">
    <property type="entry name" value="ACT-like_dom_sf"/>
</dbReference>
<feature type="domain" description="ACT" evidence="19">
    <location>
        <begin position="271"/>
        <end position="358"/>
    </location>
</feature>
<dbReference type="CDD" id="cd04261">
    <property type="entry name" value="AAK_AKii-LysC-BS"/>
    <property type="match status" value="1"/>
</dbReference>
<keyword evidence="12" id="KW-0220">Diaminopimelate biosynthesis</keyword>
<feature type="binding site" evidence="16">
    <location>
        <position position="47"/>
    </location>
    <ligand>
        <name>substrate</name>
    </ligand>
</feature>
<dbReference type="InterPro" id="IPR001057">
    <property type="entry name" value="Glu/AcGlu_kinase"/>
</dbReference>
<dbReference type="FunFam" id="3.40.1160.10:FF:000002">
    <property type="entry name" value="Aspartokinase"/>
    <property type="match status" value="1"/>
</dbReference>
<evidence type="ECO:0000256" key="12">
    <source>
        <dbReference type="ARBA" id="ARBA00022915"/>
    </source>
</evidence>
<dbReference type="GO" id="GO:0009090">
    <property type="term" value="P:homoserine biosynthetic process"/>
    <property type="evidence" value="ECO:0007669"/>
    <property type="project" value="TreeGrafter"/>
</dbReference>
<dbReference type="PROSITE" id="PS51671">
    <property type="entry name" value="ACT"/>
    <property type="match status" value="1"/>
</dbReference>
<evidence type="ECO:0000256" key="8">
    <source>
        <dbReference type="ARBA" id="ARBA00022737"/>
    </source>
</evidence>
<evidence type="ECO:0000256" key="4">
    <source>
        <dbReference type="ARBA" id="ARBA00005139"/>
    </source>
</evidence>
<dbReference type="InterPro" id="IPR054352">
    <property type="entry name" value="ACT_Aspartokinase"/>
</dbReference>
<gene>
    <name evidence="20" type="ORF">CWE10_00235</name>
</gene>
<dbReference type="InterPro" id="IPR036393">
    <property type="entry name" value="AceGlu_kinase-like_sf"/>
</dbReference>
<dbReference type="EC" id="2.7.2.4" evidence="17"/>
<dbReference type="InterPro" id="IPR005260">
    <property type="entry name" value="Asp_kin_monofn"/>
</dbReference>
<dbReference type="PRINTS" id="PR00474">
    <property type="entry name" value="GLU5KINASE"/>
</dbReference>
<dbReference type="InterPro" id="IPR002912">
    <property type="entry name" value="ACT_dom"/>
</dbReference>
<name>A0A953I087_SYMTR</name>
<evidence type="ECO:0000256" key="5">
    <source>
        <dbReference type="ARBA" id="ARBA00010122"/>
    </source>
</evidence>
<reference evidence="20" key="1">
    <citation type="submission" date="2017-11" db="EMBL/GenBank/DDBJ databases">
        <title>Three new genomes from thermophilic consortium.</title>
        <authorList>
            <person name="Quaggio R."/>
            <person name="Amgarten D."/>
            <person name="Setubal J.C."/>
        </authorList>
    </citation>
    <scope>NUCLEOTIDE SEQUENCE</scope>
    <source>
        <strain evidence="20">ZCTH01-B2</strain>
    </source>
</reference>
<accession>A0A953I087</accession>
<comment type="subunit">
    <text evidence="15">Tetramer consisting of 2 isoforms Alpha (catalytic and regulation) and of a homodimer of 2 isoforms Beta (regulation).</text>
</comment>
<dbReference type="CDD" id="cd04923">
    <property type="entry name" value="ACT_AK-LysC-DapG-like_2"/>
    <property type="match status" value="1"/>
</dbReference>
<dbReference type="GO" id="GO:0019877">
    <property type="term" value="P:diaminopimelate biosynthetic process"/>
    <property type="evidence" value="ECO:0007669"/>
    <property type="project" value="UniProtKB-KW"/>
</dbReference>
<sequence length="421" mass="44878">MGLVVQKFGGSSVATAEKYRRVARRIAWKKRQGNDVVVVVSAPGDMTDDLIERARSITDRPSAREMDVLLATGEQISIALLTMALHELGVDAVSLTGPQAGFQTDDHHRAARIVNIDTARIRRELAAGRVVIVAGFQGMDDHGDITTLGRGGSDASAIALAAYLSADQCQIFTDVDGVYSADPRIVPTARRLDEISYDEILELAAAGAQVMQLRSVELAKQYGVEFEVLSSLAPLPDEGGEERGTKVVAKLSPNNHRIVSGVAVDSKVAHITLLGLPDRPGVAYRAFKALGDARINLDMIVQSAGTGCGNGPTADISFTCARDDLETALEVCNRLLPEFPGARVVYDTDVAKVSIVGSGVASNYGVAARMFEALAEKDINIELITGSEIKISCLVRASRAMEAVRAVHDKFELGDVAPIVQ</sequence>
<evidence type="ECO:0000256" key="9">
    <source>
        <dbReference type="ARBA" id="ARBA00022741"/>
    </source>
</evidence>
<dbReference type="PIRSF" id="PIRSF000726">
    <property type="entry name" value="Asp_kin"/>
    <property type="match status" value="1"/>
</dbReference>
<evidence type="ECO:0000259" key="19">
    <source>
        <dbReference type="PROSITE" id="PS51671"/>
    </source>
</evidence>
<dbReference type="NCBIfam" id="NF005155">
    <property type="entry name" value="PRK06635.1-4"/>
    <property type="match status" value="1"/>
</dbReference>
<evidence type="ECO:0000313" key="20">
    <source>
        <dbReference type="EMBL" id="MBY6274636.1"/>
    </source>
</evidence>
<comment type="pathway">
    <text evidence="3 18">Amino-acid biosynthesis; L-methionine biosynthesis via de novo pathway; L-homoserine from L-aspartate: step 1/3.</text>
</comment>
<feature type="binding site" evidence="16">
    <location>
        <begin position="7"/>
        <end position="10"/>
    </location>
    <ligand>
        <name>ATP</name>
        <dbReference type="ChEBI" id="CHEBI:30616"/>
    </ligand>
</feature>
<evidence type="ECO:0000256" key="14">
    <source>
        <dbReference type="ARBA" id="ARBA00047872"/>
    </source>
</evidence>
<feature type="binding site" evidence="16">
    <location>
        <position position="74"/>
    </location>
    <ligand>
        <name>substrate</name>
    </ligand>
</feature>